<feature type="compositionally biased region" description="Polar residues" evidence="6">
    <location>
        <begin position="1081"/>
        <end position="1090"/>
    </location>
</feature>
<feature type="domain" description="Response regulatory" evidence="10">
    <location>
        <begin position="939"/>
        <end position="1056"/>
    </location>
</feature>
<dbReference type="SUPFAM" id="SSF63829">
    <property type="entry name" value="Calcium-dependent phosphotriesterase"/>
    <property type="match status" value="2"/>
</dbReference>
<keyword evidence="8" id="KW-0732">Signal</keyword>
<sequence length="1257" mass="141607">MKTTKKILLILLLFLPLAVIADHLFKTLDAHDGLTSSQVNCILKDSRGYVWFGTPAGLYRFDGYTFKNFQSDSQDGSSLNDSYINSIQETLDGNLLVETSSGYCIYHPQTESFERDMKQSFARMGIETIPSVVFIDRHKNLWGAIPNKGVVCYNQQQQLLYEFGYTDDAHGVPQGVICSISECRDGAIIVYDDGRMVCCDVMHQQHTVWATQGLASLKRRKNKSLRAYADQMDNIWLYGQGTLAMYNKGTDSWDTSIGDQLGLTGVGVDRNINGMAGDRNGNIWIGSDQLGLLKMNVHTHVVEAVQPRNINDSQWIKEKISIQSVYVDDTDLIWVGTEKSGVAYSGNYIYRFGSNLNGDITAIAQDANGTIWYGTSDKGVIGYEGVMASKKVATMATTPDGSLWVGSKRNGLTRIKNGTSTIYSLAKDSTSTLIDDHINALCTDKIGNLWIATNGGLQVYNPRMNTFSSYTRENGKLNTNNITSLYYNHHGKSNDLYIGTSEGLVILNLSTTDKTVLTGNTTNTKSFTNNFITQVLQDSRGLIWIGTREGLNILNLENDTLNYLTEKQGLCNNNICGIAEDKNHSIWVTTSSGVSRIVVQRNHEDGSNNYGLYNYTTADGLQSNEFNPGSILTRQDGNVLLGGLYGVNWVLQKTSDDNDALPRVMLTQLFIGEEEILTGHEYNERIVLPQALNETNKLVLGHNQNTFTIKFAAGNYNQSERLQFMYWMEGKDEDWRNGNALTHGVTFKNLKSGKYILHVKAISAEGAVSNQERRLEIIIEPHWLLSWWMILAYIILALVVIYFWRIGIKQLAVIKARKKAVIRELTLQREEIKAASEDLRQPMARMTSIIGNLSEKEKSLEEKEQLNALHSQMLQIITRVSDMQTNLENPEERAKNTVQDRLELNGRGEIELPEIINQTLTSDAGRSRAALDTPTMKFTVVMIDDNEEFLKFATARLQYVYDFHAYDDIEKAATDLDEMRCDIVVCKQDMKGMTGSDLCNQLKMDMKTQNIKFVLMTEGVLTPQDMRSQNITLSADDYLAKPFNLQEASIRLNKLLGLGPIEMNSNLIEGAETRMLEDRNSSMTTATESYSIGEYSPQDDGEADADDPMNKVDTKIIKRTESQLVTQVTEEQEYGEEQTLSDYSMLDAMDQQLLRNIEQYVMQNMSRGQISLEEMATAMGMGRVPFFHRVRNLTSKTPAELVRDMRLKHACILLKRTNINMSELASNIGFMTAENFINIFKEKFGMTPLEYRLKHRK</sequence>
<dbReference type="PANTHER" id="PTHR43547:SF2">
    <property type="entry name" value="HYBRID SIGNAL TRANSDUCTION HISTIDINE KINASE C"/>
    <property type="match status" value="1"/>
</dbReference>
<evidence type="ECO:0000256" key="8">
    <source>
        <dbReference type="SAM" id="SignalP"/>
    </source>
</evidence>
<dbReference type="GO" id="GO:0000155">
    <property type="term" value="F:phosphorelay sensor kinase activity"/>
    <property type="evidence" value="ECO:0007669"/>
    <property type="project" value="TreeGrafter"/>
</dbReference>
<name>A0A1I0MJX0_9BACT</name>
<evidence type="ECO:0000313" key="11">
    <source>
        <dbReference type="EMBL" id="SEV88595.1"/>
    </source>
</evidence>
<proteinExistence type="predicted"/>
<dbReference type="Gene3D" id="1.10.10.60">
    <property type="entry name" value="Homeodomain-like"/>
    <property type="match status" value="1"/>
</dbReference>
<dbReference type="InterPro" id="IPR001789">
    <property type="entry name" value="Sig_transdc_resp-reg_receiver"/>
</dbReference>
<dbReference type="EMBL" id="FOIQ01000001">
    <property type="protein sequence ID" value="SEV88595.1"/>
    <property type="molecule type" value="Genomic_DNA"/>
</dbReference>
<keyword evidence="12" id="KW-1185">Reference proteome</keyword>
<dbReference type="Gene3D" id="3.40.50.2300">
    <property type="match status" value="1"/>
</dbReference>
<evidence type="ECO:0000256" key="3">
    <source>
        <dbReference type="ARBA" id="ARBA00023125"/>
    </source>
</evidence>
<dbReference type="SUPFAM" id="SSF46689">
    <property type="entry name" value="Homeodomain-like"/>
    <property type="match status" value="1"/>
</dbReference>
<dbReference type="RefSeq" id="WP_091899779.1">
    <property type="nucleotide sequence ID" value="NZ_FOIQ01000001.1"/>
</dbReference>
<dbReference type="Pfam" id="PF07494">
    <property type="entry name" value="Reg_prop"/>
    <property type="match status" value="4"/>
</dbReference>
<feature type="region of interest" description="Disordered" evidence="6">
    <location>
        <begin position="1078"/>
        <end position="1107"/>
    </location>
</feature>
<dbReference type="SUPFAM" id="SSF52172">
    <property type="entry name" value="CheY-like"/>
    <property type="match status" value="1"/>
</dbReference>
<dbReference type="SUPFAM" id="SSF101898">
    <property type="entry name" value="NHL repeat"/>
    <property type="match status" value="1"/>
</dbReference>
<dbReference type="InterPro" id="IPR018060">
    <property type="entry name" value="HTH_AraC"/>
</dbReference>
<organism evidence="11 12">
    <name type="scientific">Prevotella aff. ruminicola Tc2-24</name>
    <dbReference type="NCBI Taxonomy" id="81582"/>
    <lineage>
        <taxon>Bacteria</taxon>
        <taxon>Pseudomonadati</taxon>
        <taxon>Bacteroidota</taxon>
        <taxon>Bacteroidia</taxon>
        <taxon>Bacteroidales</taxon>
        <taxon>Prevotellaceae</taxon>
        <taxon>Prevotella</taxon>
    </lineage>
</organism>
<feature type="signal peptide" evidence="8">
    <location>
        <begin position="1"/>
        <end position="21"/>
    </location>
</feature>
<feature type="domain" description="HTH araC/xylS-type" evidence="9">
    <location>
        <begin position="1155"/>
        <end position="1254"/>
    </location>
</feature>
<dbReference type="PANTHER" id="PTHR43547">
    <property type="entry name" value="TWO-COMPONENT HISTIDINE KINASE"/>
    <property type="match status" value="1"/>
</dbReference>
<keyword evidence="1" id="KW-0597">Phosphoprotein</keyword>
<comment type="caution">
    <text evidence="5">Lacks conserved residue(s) required for the propagation of feature annotation.</text>
</comment>
<dbReference type="PROSITE" id="PS01124">
    <property type="entry name" value="HTH_ARAC_FAMILY_2"/>
    <property type="match status" value="1"/>
</dbReference>
<accession>A0A1I0MJX0</accession>
<keyword evidence="7" id="KW-0472">Membrane</keyword>
<keyword evidence="7" id="KW-1133">Transmembrane helix</keyword>
<evidence type="ECO:0000259" key="10">
    <source>
        <dbReference type="PROSITE" id="PS50110"/>
    </source>
</evidence>
<dbReference type="InterPro" id="IPR011006">
    <property type="entry name" value="CheY-like_superfamily"/>
</dbReference>
<keyword evidence="3" id="KW-0238">DNA-binding</keyword>
<dbReference type="InterPro" id="IPR015943">
    <property type="entry name" value="WD40/YVTN_repeat-like_dom_sf"/>
</dbReference>
<keyword evidence="7" id="KW-0812">Transmembrane</keyword>
<feature type="compositionally biased region" description="Acidic residues" evidence="6">
    <location>
        <begin position="1097"/>
        <end position="1107"/>
    </location>
</feature>
<feature type="chain" id="PRO_5011663690" evidence="8">
    <location>
        <begin position="22"/>
        <end position="1257"/>
    </location>
</feature>
<keyword evidence="4" id="KW-0804">Transcription</keyword>
<evidence type="ECO:0000256" key="7">
    <source>
        <dbReference type="SAM" id="Phobius"/>
    </source>
</evidence>
<dbReference type="Pfam" id="PF12833">
    <property type="entry name" value="HTH_18"/>
    <property type="match status" value="1"/>
</dbReference>
<evidence type="ECO:0000256" key="4">
    <source>
        <dbReference type="ARBA" id="ARBA00023163"/>
    </source>
</evidence>
<dbReference type="GO" id="GO:0003700">
    <property type="term" value="F:DNA-binding transcription factor activity"/>
    <property type="evidence" value="ECO:0007669"/>
    <property type="project" value="InterPro"/>
</dbReference>
<dbReference type="Pfam" id="PF07495">
    <property type="entry name" value="Y_Y_Y"/>
    <property type="match status" value="1"/>
</dbReference>
<dbReference type="InterPro" id="IPR013783">
    <property type="entry name" value="Ig-like_fold"/>
</dbReference>
<evidence type="ECO:0000256" key="2">
    <source>
        <dbReference type="ARBA" id="ARBA00023015"/>
    </source>
</evidence>
<evidence type="ECO:0000313" key="12">
    <source>
        <dbReference type="Proteomes" id="UP000199373"/>
    </source>
</evidence>
<evidence type="ECO:0000256" key="5">
    <source>
        <dbReference type="PROSITE-ProRule" id="PRU00169"/>
    </source>
</evidence>
<dbReference type="InterPro" id="IPR018062">
    <property type="entry name" value="HTH_AraC-typ_CS"/>
</dbReference>
<dbReference type="Gene3D" id="2.60.40.10">
    <property type="entry name" value="Immunoglobulins"/>
    <property type="match status" value="1"/>
</dbReference>
<protein>
    <submittedName>
        <fullName evidence="11">Ligand-binding sensor domain-containing protein</fullName>
    </submittedName>
</protein>
<dbReference type="PROSITE" id="PS00041">
    <property type="entry name" value="HTH_ARAC_FAMILY_1"/>
    <property type="match status" value="1"/>
</dbReference>
<dbReference type="SMART" id="SM00342">
    <property type="entry name" value="HTH_ARAC"/>
    <property type="match status" value="1"/>
</dbReference>
<feature type="transmembrane region" description="Helical" evidence="7">
    <location>
        <begin position="783"/>
        <end position="804"/>
    </location>
</feature>
<dbReference type="AlphaFoldDB" id="A0A1I0MJX0"/>
<dbReference type="GO" id="GO:0043565">
    <property type="term" value="F:sequence-specific DNA binding"/>
    <property type="evidence" value="ECO:0007669"/>
    <property type="project" value="InterPro"/>
</dbReference>
<dbReference type="SMART" id="SM00448">
    <property type="entry name" value="REC"/>
    <property type="match status" value="1"/>
</dbReference>
<dbReference type="Gene3D" id="2.130.10.10">
    <property type="entry name" value="YVTN repeat-like/Quinoprotein amine dehydrogenase"/>
    <property type="match status" value="2"/>
</dbReference>
<evidence type="ECO:0000256" key="1">
    <source>
        <dbReference type="ARBA" id="ARBA00022553"/>
    </source>
</evidence>
<gene>
    <name evidence="11" type="ORF">SAMN04487850_0728</name>
</gene>
<keyword evidence="2" id="KW-0805">Transcription regulation</keyword>
<dbReference type="CDD" id="cd00156">
    <property type="entry name" value="REC"/>
    <property type="match status" value="1"/>
</dbReference>
<reference evidence="11 12" key="1">
    <citation type="submission" date="2016-10" db="EMBL/GenBank/DDBJ databases">
        <authorList>
            <person name="de Groot N.N."/>
        </authorList>
    </citation>
    <scope>NUCLEOTIDE SEQUENCE [LARGE SCALE GENOMIC DNA]</scope>
    <source>
        <strain evidence="11 12">TC2-24</strain>
    </source>
</reference>
<dbReference type="InterPro" id="IPR009057">
    <property type="entry name" value="Homeodomain-like_sf"/>
</dbReference>
<dbReference type="InterPro" id="IPR011110">
    <property type="entry name" value="Reg_prop"/>
</dbReference>
<evidence type="ECO:0000256" key="6">
    <source>
        <dbReference type="SAM" id="MobiDB-lite"/>
    </source>
</evidence>
<dbReference type="PROSITE" id="PS50110">
    <property type="entry name" value="RESPONSE_REGULATORY"/>
    <property type="match status" value="1"/>
</dbReference>
<dbReference type="Proteomes" id="UP000199373">
    <property type="component" value="Unassembled WGS sequence"/>
</dbReference>
<dbReference type="Pfam" id="PF00072">
    <property type="entry name" value="Response_reg"/>
    <property type="match status" value="1"/>
</dbReference>
<evidence type="ECO:0000259" key="9">
    <source>
        <dbReference type="PROSITE" id="PS01124"/>
    </source>
</evidence>
<dbReference type="InterPro" id="IPR011123">
    <property type="entry name" value="Y_Y_Y"/>
</dbReference>